<dbReference type="InterPro" id="IPR006104">
    <property type="entry name" value="Glyco_hydro_2_N"/>
</dbReference>
<dbReference type="PANTHER" id="PTHR43817:SF1">
    <property type="entry name" value="HYDROLASE, FAMILY 43, PUTATIVE (AFU_ORTHOLOGUE AFUA_3G01660)-RELATED"/>
    <property type="match status" value="1"/>
</dbReference>
<accession>A0ABT3CT57</accession>
<dbReference type="RefSeq" id="WP_264137470.1">
    <property type="nucleotide sequence ID" value="NZ_JAOYOD010000001.1"/>
</dbReference>
<dbReference type="EMBL" id="JAOYOD010000001">
    <property type="protein sequence ID" value="MCV9386655.1"/>
    <property type="molecule type" value="Genomic_DNA"/>
</dbReference>
<dbReference type="PROSITE" id="PS51257">
    <property type="entry name" value="PROKAR_LIPOPROTEIN"/>
    <property type="match status" value="1"/>
</dbReference>
<evidence type="ECO:0000256" key="2">
    <source>
        <dbReference type="ARBA" id="ARBA00022729"/>
    </source>
</evidence>
<keyword evidence="2" id="KW-0732">Signal</keyword>
<sequence length="1145" mass="130444">MIYNNKLLLLFFVILFLGCQQEQGRNSKLAADFAQPPMEYRPETWFHFMGNNISREGITLDLEAIKEAGLQGIHLFNKSGQPYPKVEQIKILSPEWEDMIRHTADECERLGLKFTMQNCPGWSMTGGPWVPAEEAQREVVETVYHFQGGTSISQKLAMDENYAKPEYDYQDITVLAFPTTKGDNETPARPSKLSSNNSLVPWQRIINPEKQVEMIKRNLPEDWKPYSEIGIEPVKGEKTWVKVQFDQATTVRSLVFPPIRFMLPSTEYPVIDVIVKVQAKVENELVDIAELKIPNGNWNDRQYDVTLAIPETTSNEFKLTFLGSHVLNPGYIYLSPQPRLHNHEPKAFRALRSLQRDVKSTLGKESYVDRSSTIDISDKMDEAGILTWDSPAGKWTVVRFGHVNMRRTNKPAVPEATGWEASKMDKIAIENHLKKGMIGNLMREGGPIAGGKLDGLLIDSWESYTPTWSMHSEDMFREFKARRGYELKPFLPATMGYIVDSPEITTKFLRDLRHTMDELYVENFFTHFATVAHEMGAEVYTEGAGGEVLPIDPMRYYGVADIPMTEFWYPSAPSAQNEYAKPIFNAASATHLYNKPKLAAEACTQVGVQWNEHPFSVKDLIDYNFAKGVNHLVFHTFSHTPQLDVYPGSSFGGNIGFPLVRQQTWWSYMSDWTDYLTRNQYLLQQGEYVADVLWYYGDHFERPPFDLDYFPEGYRFDYLNAEILQNNLSVEEGKIKAKDAGSYRVIMLRDSRQLMLSTIQKLKELVVAGAVILGDKPVDSPSLMDDENDLEELKNISDQLWGEGDSGVKSVGKGRVYWGKSIEEVLKSEDIQKDVNTPAELDIHWIHRETAEEDIYFVSSRKDEPLKLSVGFRIQNAAPEIWDAFTGDRNEALVWDQKDYYTNVAITLAPKGSAIVVFPKNTQGVTNEKIERNGETILSAKEGWYRMETAKSIPEVALKDGAMVASKSGTYTFYKQTGREEIQFETKEKTIEGTWKLMFEEGWDTPNSTTVQSLASLTDFENETIRHYSGTTTYTNTFSLDQTEGTFTLDLGEIHNIAAITCNGQMVGTRWASPFSFDVSDYVKIGQNEIEVKITNTWRNQLLYDRQRADGEKKTWTTGFRPSPDAELDKSGLIGPVRINRSIRK</sequence>
<dbReference type="Pfam" id="PF02837">
    <property type="entry name" value="Glyco_hydro_2_N"/>
    <property type="match status" value="1"/>
</dbReference>
<keyword evidence="3 5" id="KW-0378">Hydrolase</keyword>
<dbReference type="SUPFAM" id="SSF49785">
    <property type="entry name" value="Galactose-binding domain-like"/>
    <property type="match status" value="1"/>
</dbReference>
<gene>
    <name evidence="5" type="ORF">N7U62_08275</name>
</gene>
<evidence type="ECO:0000313" key="6">
    <source>
        <dbReference type="Proteomes" id="UP001300692"/>
    </source>
</evidence>
<dbReference type="Proteomes" id="UP001300692">
    <property type="component" value="Unassembled WGS sequence"/>
</dbReference>
<proteinExistence type="inferred from homology"/>
<evidence type="ECO:0000313" key="5">
    <source>
        <dbReference type="EMBL" id="MCV9386655.1"/>
    </source>
</evidence>
<feature type="domain" description="Glycosyl hydrolases family 2 sugar binding" evidence="4">
    <location>
        <begin position="992"/>
        <end position="1101"/>
    </location>
</feature>
<comment type="caution">
    <text evidence="5">The sequence shown here is derived from an EMBL/GenBank/DDBJ whole genome shotgun (WGS) entry which is preliminary data.</text>
</comment>
<evidence type="ECO:0000259" key="4">
    <source>
        <dbReference type="Pfam" id="PF02837"/>
    </source>
</evidence>
<evidence type="ECO:0000256" key="3">
    <source>
        <dbReference type="ARBA" id="ARBA00022801"/>
    </source>
</evidence>
<name>A0ABT3CT57_9BACT</name>
<keyword evidence="6" id="KW-1185">Reference proteome</keyword>
<dbReference type="NCBIfam" id="NF045579">
    <property type="entry name" value="rhamnoside_JR"/>
    <property type="match status" value="1"/>
</dbReference>
<organism evidence="5 6">
    <name type="scientific">Reichenbachiella ulvae</name>
    <dbReference type="NCBI Taxonomy" id="2980104"/>
    <lineage>
        <taxon>Bacteria</taxon>
        <taxon>Pseudomonadati</taxon>
        <taxon>Bacteroidota</taxon>
        <taxon>Cytophagia</taxon>
        <taxon>Cytophagales</taxon>
        <taxon>Reichenbachiellaceae</taxon>
        <taxon>Reichenbachiella</taxon>
    </lineage>
</organism>
<reference evidence="5 6" key="1">
    <citation type="submission" date="2022-10" db="EMBL/GenBank/DDBJ databases">
        <title>Comparative genomics and taxonomic characterization of three novel marine species of genus Reichenbachiella exhibiting antioxidant and polysaccharide degradation activities.</title>
        <authorList>
            <person name="Muhammad N."/>
            <person name="Lee Y.-J."/>
            <person name="Ko J."/>
            <person name="Kim S.-G."/>
        </authorList>
    </citation>
    <scope>NUCLEOTIDE SEQUENCE [LARGE SCALE GENOMIC DNA]</scope>
    <source>
        <strain evidence="5 6">ABR2-5</strain>
    </source>
</reference>
<dbReference type="Pfam" id="PF17132">
    <property type="entry name" value="Glyco_hydro_106"/>
    <property type="match status" value="1"/>
</dbReference>
<protein>
    <submittedName>
        <fullName evidence="5">Glycosyl hydrolase</fullName>
    </submittedName>
</protein>
<dbReference type="InterPro" id="IPR008979">
    <property type="entry name" value="Galactose-bd-like_sf"/>
</dbReference>
<evidence type="ECO:0000256" key="1">
    <source>
        <dbReference type="ARBA" id="ARBA00007401"/>
    </source>
</evidence>
<comment type="similarity">
    <text evidence="1">Belongs to the glycosyl hydrolase 2 family.</text>
</comment>
<dbReference type="GO" id="GO:0016787">
    <property type="term" value="F:hydrolase activity"/>
    <property type="evidence" value="ECO:0007669"/>
    <property type="project" value="UniProtKB-KW"/>
</dbReference>
<dbReference type="Gene3D" id="2.60.120.260">
    <property type="entry name" value="Galactose-binding domain-like"/>
    <property type="match status" value="1"/>
</dbReference>
<dbReference type="PANTHER" id="PTHR43817">
    <property type="entry name" value="GLYCOSYL HYDROLASE"/>
    <property type="match status" value="1"/>
</dbReference>